<gene>
    <name evidence="1" type="ORF">ERS013165_00298</name>
    <name evidence="2" type="ORF">ERS013200_03006</name>
</gene>
<evidence type="ECO:0000313" key="3">
    <source>
        <dbReference type="Proteomes" id="UP000041770"/>
    </source>
</evidence>
<evidence type="ECO:0000313" key="1">
    <source>
        <dbReference type="EMBL" id="CRZ83058.1"/>
    </source>
</evidence>
<dbReference type="EMBL" id="CWOW01000001">
    <property type="protein sequence ID" value="CRZ83058.1"/>
    <property type="molecule type" value="Genomic_DNA"/>
</dbReference>
<dbReference type="Proteomes" id="UP000041770">
    <property type="component" value="Unassembled WGS sequence"/>
</dbReference>
<organism evidence="1 4">
    <name type="scientific">Vibrio cholerae</name>
    <dbReference type="NCBI Taxonomy" id="666"/>
    <lineage>
        <taxon>Bacteria</taxon>
        <taxon>Pseudomonadati</taxon>
        <taxon>Pseudomonadota</taxon>
        <taxon>Gammaproteobacteria</taxon>
        <taxon>Vibrionales</taxon>
        <taxon>Vibrionaceae</taxon>
        <taxon>Vibrio</taxon>
    </lineage>
</organism>
<dbReference type="AlphaFoldDB" id="A0A655NZ28"/>
<reference evidence="3 4" key="1">
    <citation type="submission" date="2015-07" db="EMBL/GenBank/DDBJ databases">
        <authorList>
            <consortium name="Pathogen Informatics"/>
        </authorList>
    </citation>
    <scope>NUCLEOTIDE SEQUENCE [LARGE SCALE GENOMIC DNA]</scope>
    <source>
        <strain evidence="2 3">A316</strain>
        <strain evidence="1 4">A51</strain>
    </source>
</reference>
<evidence type="ECO:0000313" key="4">
    <source>
        <dbReference type="Proteomes" id="UP000044806"/>
    </source>
</evidence>
<accession>A0A655NZ28</accession>
<dbReference type="EMBL" id="CWQY01000024">
    <property type="protein sequence ID" value="CSD04955.1"/>
    <property type="molecule type" value="Genomic_DNA"/>
</dbReference>
<evidence type="ECO:0000313" key="2">
    <source>
        <dbReference type="EMBL" id="CSD04955.1"/>
    </source>
</evidence>
<protein>
    <submittedName>
        <fullName evidence="1">Uncharacterized protein</fullName>
    </submittedName>
</protein>
<proteinExistence type="predicted"/>
<name>A0A655NZ28_VIBCL</name>
<dbReference type="Proteomes" id="UP000044806">
    <property type="component" value="Unassembled WGS sequence"/>
</dbReference>
<sequence length="66" mass="7515">MQVSNAGLNFFIFYLNIERVVKVFREALLFFIHRDGSGQNGIFNIRKSAGGKNAWHCIILDSIVID</sequence>